<dbReference type="Pfam" id="PF00498">
    <property type="entry name" value="FHA"/>
    <property type="match status" value="1"/>
</dbReference>
<evidence type="ECO:0000313" key="13">
    <source>
        <dbReference type="EMBL" id="ELT95456.1"/>
    </source>
</evidence>
<feature type="region of interest" description="Disordered" evidence="9">
    <location>
        <begin position="572"/>
        <end position="652"/>
    </location>
</feature>
<dbReference type="GO" id="GO:0003676">
    <property type="term" value="F:nucleic acid binding"/>
    <property type="evidence" value="ECO:0007669"/>
    <property type="project" value="InterPro"/>
</dbReference>
<dbReference type="GO" id="GO:0070936">
    <property type="term" value="P:protein K48-linked ubiquitination"/>
    <property type="evidence" value="ECO:0007669"/>
    <property type="project" value="TreeGrafter"/>
</dbReference>
<evidence type="ECO:0000256" key="1">
    <source>
        <dbReference type="ARBA" id="ARBA00005797"/>
    </source>
</evidence>
<evidence type="ECO:0000256" key="2">
    <source>
        <dbReference type="ARBA" id="ARBA00017908"/>
    </source>
</evidence>
<feature type="compositionally biased region" description="Polar residues" evidence="9">
    <location>
        <begin position="291"/>
        <end position="300"/>
    </location>
</feature>
<dbReference type="OrthoDB" id="5330228at2759"/>
<dbReference type="InterPro" id="IPR008984">
    <property type="entry name" value="SMAD_FHA_dom_sf"/>
</dbReference>
<evidence type="ECO:0000313" key="15">
    <source>
        <dbReference type="Proteomes" id="UP000014760"/>
    </source>
</evidence>
<evidence type="ECO:0000259" key="12">
    <source>
        <dbReference type="PROSITE" id="PS50158"/>
    </source>
</evidence>
<dbReference type="InterPro" id="IPR001878">
    <property type="entry name" value="Znf_CCHC"/>
</dbReference>
<dbReference type="EMBL" id="KB309128">
    <property type="protein sequence ID" value="ELT95456.1"/>
    <property type="molecule type" value="Genomic_DNA"/>
</dbReference>
<dbReference type="InterPro" id="IPR001841">
    <property type="entry name" value="Znf_RING"/>
</dbReference>
<dbReference type="InterPro" id="IPR000253">
    <property type="entry name" value="FHA_dom"/>
</dbReference>
<proteinExistence type="inferred from homology"/>
<dbReference type="EMBL" id="AMQN01011830">
    <property type="status" value="NOT_ANNOTATED_CDS"/>
    <property type="molecule type" value="Genomic_DNA"/>
</dbReference>
<dbReference type="SMART" id="SM00343">
    <property type="entry name" value="ZnF_C2HC"/>
    <property type="match status" value="1"/>
</dbReference>
<dbReference type="InterPro" id="IPR017907">
    <property type="entry name" value="Znf_RING_CS"/>
</dbReference>
<dbReference type="SUPFAM" id="SSF57850">
    <property type="entry name" value="RING/U-box"/>
    <property type="match status" value="1"/>
</dbReference>
<dbReference type="EMBL" id="AMQN01011829">
    <property type="status" value="NOT_ANNOTATED_CDS"/>
    <property type="molecule type" value="Genomic_DNA"/>
</dbReference>
<evidence type="ECO:0000259" key="11">
    <source>
        <dbReference type="PROSITE" id="PS50089"/>
    </source>
</evidence>
<feature type="domain" description="RING-type" evidence="11">
    <location>
        <begin position="493"/>
        <end position="531"/>
    </location>
</feature>
<keyword evidence="7" id="KW-0862">Zinc</keyword>
<dbReference type="EnsemblMetazoa" id="CapteT202625">
    <property type="protein sequence ID" value="CapteP202625"/>
    <property type="gene ID" value="CapteG202625"/>
</dbReference>
<dbReference type="AlphaFoldDB" id="R7TVG6"/>
<evidence type="ECO:0000313" key="14">
    <source>
        <dbReference type="EnsemblMetazoa" id="CapteP202625"/>
    </source>
</evidence>
<reference evidence="13 15" key="2">
    <citation type="journal article" date="2013" name="Nature">
        <title>Insights into bilaterian evolution from three spiralian genomes.</title>
        <authorList>
            <person name="Simakov O."/>
            <person name="Marletaz F."/>
            <person name="Cho S.J."/>
            <person name="Edsinger-Gonzales E."/>
            <person name="Havlak P."/>
            <person name="Hellsten U."/>
            <person name="Kuo D.H."/>
            <person name="Larsson T."/>
            <person name="Lv J."/>
            <person name="Arendt D."/>
            <person name="Savage R."/>
            <person name="Osoegawa K."/>
            <person name="de Jong P."/>
            <person name="Grimwood J."/>
            <person name="Chapman J.A."/>
            <person name="Shapiro H."/>
            <person name="Aerts A."/>
            <person name="Otillar R.P."/>
            <person name="Terry A.Y."/>
            <person name="Boore J.L."/>
            <person name="Grigoriev I.V."/>
            <person name="Lindberg D.R."/>
            <person name="Seaver E.C."/>
            <person name="Weisblat D.A."/>
            <person name="Putnam N.H."/>
            <person name="Rokhsar D.S."/>
        </authorList>
    </citation>
    <scope>NUCLEOTIDE SEQUENCE</scope>
    <source>
        <strain evidence="13 15">I ESC-2004</strain>
    </source>
</reference>
<evidence type="ECO:0000259" key="10">
    <source>
        <dbReference type="PROSITE" id="PS50006"/>
    </source>
</evidence>
<feature type="compositionally biased region" description="Basic and acidic residues" evidence="9">
    <location>
        <begin position="572"/>
        <end position="583"/>
    </location>
</feature>
<reference evidence="14" key="3">
    <citation type="submission" date="2015-06" db="UniProtKB">
        <authorList>
            <consortium name="EnsemblMetazoa"/>
        </authorList>
    </citation>
    <scope>IDENTIFICATION</scope>
</reference>
<accession>R7TVG6</accession>
<dbReference type="Gene3D" id="2.60.200.20">
    <property type="match status" value="1"/>
</dbReference>
<dbReference type="GO" id="GO:0035861">
    <property type="term" value="C:site of double-strand break"/>
    <property type="evidence" value="ECO:0007669"/>
    <property type="project" value="TreeGrafter"/>
</dbReference>
<keyword evidence="5 8" id="KW-0863">Zinc-finger</keyword>
<dbReference type="GO" id="GO:0000151">
    <property type="term" value="C:ubiquitin ligase complex"/>
    <property type="evidence" value="ECO:0007669"/>
    <property type="project" value="TreeGrafter"/>
</dbReference>
<dbReference type="InterPro" id="IPR036875">
    <property type="entry name" value="Znf_CCHC_sf"/>
</dbReference>
<dbReference type="PROSITE" id="PS50158">
    <property type="entry name" value="ZF_CCHC"/>
    <property type="match status" value="1"/>
</dbReference>
<comment type="similarity">
    <text evidence="1">Belongs to the CHFR family.</text>
</comment>
<evidence type="ECO:0000256" key="3">
    <source>
        <dbReference type="ARBA" id="ARBA00022679"/>
    </source>
</evidence>
<reference evidence="15" key="1">
    <citation type="submission" date="2012-12" db="EMBL/GenBank/DDBJ databases">
        <authorList>
            <person name="Hellsten U."/>
            <person name="Grimwood J."/>
            <person name="Chapman J.A."/>
            <person name="Shapiro H."/>
            <person name="Aerts A."/>
            <person name="Otillar R.P."/>
            <person name="Terry A.Y."/>
            <person name="Boore J.L."/>
            <person name="Simakov O."/>
            <person name="Marletaz F."/>
            <person name="Cho S.-J."/>
            <person name="Edsinger-Gonzales E."/>
            <person name="Havlak P."/>
            <person name="Kuo D.-H."/>
            <person name="Larsson T."/>
            <person name="Lv J."/>
            <person name="Arendt D."/>
            <person name="Savage R."/>
            <person name="Osoegawa K."/>
            <person name="de Jong P."/>
            <person name="Lindberg D.R."/>
            <person name="Seaver E.C."/>
            <person name="Weisblat D.A."/>
            <person name="Putnam N.H."/>
            <person name="Grigoriev I.V."/>
            <person name="Rokhsar D.S."/>
        </authorList>
    </citation>
    <scope>NUCLEOTIDE SEQUENCE</scope>
    <source>
        <strain evidence="15">I ESC-2004</strain>
    </source>
</reference>
<keyword evidence="3" id="KW-0808">Transferase</keyword>
<gene>
    <name evidence="13" type="ORF">CAPTEDRAFT_202625</name>
</gene>
<dbReference type="HOGENOM" id="CLU_370169_0_0_1"/>
<dbReference type="PROSITE" id="PS50089">
    <property type="entry name" value="ZF_RING_2"/>
    <property type="match status" value="1"/>
</dbReference>
<dbReference type="Gene3D" id="3.30.40.10">
    <property type="entry name" value="Zinc/RING finger domain, C3HC4 (zinc finger)"/>
    <property type="match status" value="1"/>
</dbReference>
<dbReference type="SUPFAM" id="SSF49879">
    <property type="entry name" value="SMAD/FHA domain"/>
    <property type="match status" value="1"/>
</dbReference>
<evidence type="ECO:0000256" key="9">
    <source>
        <dbReference type="SAM" id="MobiDB-lite"/>
    </source>
</evidence>
<dbReference type="PROSITE" id="PS50006">
    <property type="entry name" value="FHA_DOMAIN"/>
    <property type="match status" value="1"/>
</dbReference>
<sequence length="752" mass="86033">MGICEDERKRMRKVELERRVQEVGRMRWEEQLQRNERTRRYAQEKGEMKLEQYADGQDGAGVRLMMRGDCLPVRMNECVRWKYGEDERRCTCGEEETERHVLFECVLYERLREEWLRRWREERGEEDLVEGVLGGPSGSHRGFHCVYSYYLFSFTLDHQNIPELSSCDLDFGNGLVTIGRSPDVTICLMSTMISRRHAVLKKKDAEWTVMDNKSINGVYVNEHQLTPLEDHQLKDGDVIRVGVPAGPDQPLSFVWSYHKQLKVAKTKRRIPEGEGSEEEKNSTKKSKPNPIQNELSSKAWSPSAKANAKMKEAEAMMAEKLRLQEQRLAEMQRQLQEKTAAEERLQAILVEKEKTMQLEIKQQKDELEKEKEILKNEIREKYEKELHDKEETLFARLAFERDELQQEREVVESKLREEKERQGESDKERQIELAKECERLSKIIEKKESEQRMLKTELKDTKSESAKQKGEMLEAREELLRNFANLMETELQCSICNELLIQATSLNCSHSFCSMCISEWMAVKKECPVCRAAITSHLKAIVLDSYIDRMVEHFSDDMKELRKTLVAERKAEAERKKAEEQSKEPQPTTSRQRTIGGRARGRRAARRARGGAAAAAAAPLLPEPSARRGGGRRRGGRAARRTNEAPPAPPADVQVRRGARVIVDVPGESQELDAGAPEVININESVVIGDPIEIPSDDDDIRDPLAEILDNSDSSDAEPGYVRGVPGSYYGGFGTCFRCGNRGHWAPGCPLG</sequence>
<dbReference type="PANTHER" id="PTHR15067">
    <property type="entry name" value="E3 UBIQUITIN-PROTEIN LIGASE RNF8"/>
    <property type="match status" value="1"/>
</dbReference>
<dbReference type="Pfam" id="PF13923">
    <property type="entry name" value="zf-C3HC4_2"/>
    <property type="match status" value="1"/>
</dbReference>
<dbReference type="PANTHER" id="PTHR15067:SF4">
    <property type="entry name" value="E3 UBIQUITIN-PROTEIN LIGASE RNF8"/>
    <property type="match status" value="1"/>
</dbReference>
<dbReference type="Proteomes" id="UP000014760">
    <property type="component" value="Unassembled WGS sequence"/>
</dbReference>
<organism evidence="13">
    <name type="scientific">Capitella teleta</name>
    <name type="common">Polychaete worm</name>
    <dbReference type="NCBI Taxonomy" id="283909"/>
    <lineage>
        <taxon>Eukaryota</taxon>
        <taxon>Metazoa</taxon>
        <taxon>Spiralia</taxon>
        <taxon>Lophotrochozoa</taxon>
        <taxon>Annelida</taxon>
        <taxon>Polychaeta</taxon>
        <taxon>Sedentaria</taxon>
        <taxon>Scolecida</taxon>
        <taxon>Capitellidae</taxon>
        <taxon>Capitella</taxon>
    </lineage>
</organism>
<dbReference type="STRING" id="283909.R7TVG6"/>
<feature type="compositionally biased region" description="Basic residues" evidence="9">
    <location>
        <begin position="629"/>
        <end position="640"/>
    </location>
</feature>
<dbReference type="OMA" id="TMISRCH"/>
<dbReference type="GO" id="GO:0008270">
    <property type="term" value="F:zinc ion binding"/>
    <property type="evidence" value="ECO:0007669"/>
    <property type="project" value="UniProtKB-KW"/>
</dbReference>
<dbReference type="EMBL" id="AMQN01011831">
    <property type="status" value="NOT_ANNOTATED_CDS"/>
    <property type="molecule type" value="Genomic_DNA"/>
</dbReference>
<dbReference type="InterPro" id="IPR013083">
    <property type="entry name" value="Znf_RING/FYVE/PHD"/>
</dbReference>
<dbReference type="SMART" id="SM00184">
    <property type="entry name" value="RING"/>
    <property type="match status" value="1"/>
</dbReference>
<feature type="domain" description="CCHC-type" evidence="12">
    <location>
        <begin position="736"/>
        <end position="750"/>
    </location>
</feature>
<feature type="region of interest" description="Disordered" evidence="9">
    <location>
        <begin position="265"/>
        <end position="310"/>
    </location>
</feature>
<dbReference type="PROSITE" id="PS00518">
    <property type="entry name" value="ZF_RING_1"/>
    <property type="match status" value="1"/>
</dbReference>
<evidence type="ECO:0000256" key="4">
    <source>
        <dbReference type="ARBA" id="ARBA00022723"/>
    </source>
</evidence>
<name>R7TVG6_CAPTE</name>
<dbReference type="GO" id="GO:0006302">
    <property type="term" value="P:double-strand break repair"/>
    <property type="evidence" value="ECO:0007669"/>
    <property type="project" value="TreeGrafter"/>
</dbReference>
<dbReference type="GO" id="GO:0061630">
    <property type="term" value="F:ubiquitin protein ligase activity"/>
    <property type="evidence" value="ECO:0007669"/>
    <property type="project" value="TreeGrafter"/>
</dbReference>
<protein>
    <recommendedName>
        <fullName evidence="2">E3 ubiquitin-protein ligase CHFR</fullName>
    </recommendedName>
</protein>
<evidence type="ECO:0000256" key="8">
    <source>
        <dbReference type="PROSITE-ProRule" id="PRU00047"/>
    </source>
</evidence>
<evidence type="ECO:0000256" key="5">
    <source>
        <dbReference type="ARBA" id="ARBA00022771"/>
    </source>
</evidence>
<evidence type="ECO:0000256" key="6">
    <source>
        <dbReference type="ARBA" id="ARBA00022786"/>
    </source>
</evidence>
<keyword evidence="4" id="KW-0479">Metal-binding</keyword>
<dbReference type="GO" id="GO:0005634">
    <property type="term" value="C:nucleus"/>
    <property type="evidence" value="ECO:0007669"/>
    <property type="project" value="TreeGrafter"/>
</dbReference>
<dbReference type="SUPFAM" id="SSF57756">
    <property type="entry name" value="Retrovirus zinc finger-like domains"/>
    <property type="match status" value="1"/>
</dbReference>
<dbReference type="GO" id="GO:0005829">
    <property type="term" value="C:cytosol"/>
    <property type="evidence" value="ECO:0007669"/>
    <property type="project" value="TreeGrafter"/>
</dbReference>
<dbReference type="CDD" id="cd16535">
    <property type="entry name" value="RING-HC_RNF8"/>
    <property type="match status" value="1"/>
</dbReference>
<evidence type="ECO:0000256" key="7">
    <source>
        <dbReference type="ARBA" id="ARBA00022833"/>
    </source>
</evidence>
<dbReference type="GO" id="GO:0042393">
    <property type="term" value="F:histone binding"/>
    <property type="evidence" value="ECO:0007669"/>
    <property type="project" value="TreeGrafter"/>
</dbReference>
<feature type="compositionally biased region" description="Basic residues" evidence="9">
    <location>
        <begin position="599"/>
        <end position="609"/>
    </location>
</feature>
<dbReference type="GO" id="GO:0006511">
    <property type="term" value="P:ubiquitin-dependent protein catabolic process"/>
    <property type="evidence" value="ECO:0007669"/>
    <property type="project" value="TreeGrafter"/>
</dbReference>
<keyword evidence="6" id="KW-0833">Ubl conjugation pathway</keyword>
<feature type="compositionally biased region" description="Polar residues" evidence="9">
    <location>
        <begin position="584"/>
        <end position="593"/>
    </location>
</feature>
<feature type="domain" description="FHA" evidence="10">
    <location>
        <begin position="176"/>
        <end position="225"/>
    </location>
</feature>
<keyword evidence="15" id="KW-1185">Reference proteome</keyword>
<dbReference type="SMART" id="SM00240">
    <property type="entry name" value="FHA"/>
    <property type="match status" value="1"/>
</dbReference>